<dbReference type="RefSeq" id="WP_290260315.1">
    <property type="nucleotide sequence ID" value="NZ_JAUFQG010000004.1"/>
</dbReference>
<name>A0ABV8V1H3_9GAMM</name>
<feature type="region of interest" description="Disordered" evidence="1">
    <location>
        <begin position="20"/>
        <end position="46"/>
    </location>
</feature>
<evidence type="ECO:0000313" key="3">
    <source>
        <dbReference type="Proteomes" id="UP001595840"/>
    </source>
</evidence>
<dbReference type="Pfam" id="PF09831">
    <property type="entry name" value="DUF2058"/>
    <property type="match status" value="1"/>
</dbReference>
<dbReference type="InterPro" id="IPR018636">
    <property type="entry name" value="DUF2058"/>
</dbReference>
<comment type="caution">
    <text evidence="2">The sequence shown here is derived from an EMBL/GenBank/DDBJ whole genome shotgun (WGS) entry which is preliminary data.</text>
</comment>
<dbReference type="EMBL" id="JBHSCX010000003">
    <property type="protein sequence ID" value="MFC4361080.1"/>
    <property type="molecule type" value="Genomic_DNA"/>
</dbReference>
<accession>A0ABV8V1H3</accession>
<proteinExistence type="predicted"/>
<organism evidence="2 3">
    <name type="scientific">Simiduia curdlanivorans</name>
    <dbReference type="NCBI Taxonomy" id="1492769"/>
    <lineage>
        <taxon>Bacteria</taxon>
        <taxon>Pseudomonadati</taxon>
        <taxon>Pseudomonadota</taxon>
        <taxon>Gammaproteobacteria</taxon>
        <taxon>Cellvibrionales</taxon>
        <taxon>Cellvibrionaceae</taxon>
        <taxon>Simiduia</taxon>
    </lineage>
</organism>
<evidence type="ECO:0000256" key="1">
    <source>
        <dbReference type="SAM" id="MobiDB-lite"/>
    </source>
</evidence>
<protein>
    <submittedName>
        <fullName evidence="2">DUF2058 domain-containing protein</fullName>
    </submittedName>
</protein>
<keyword evidence="3" id="KW-1185">Reference proteome</keyword>
<reference evidence="3" key="1">
    <citation type="journal article" date="2019" name="Int. J. Syst. Evol. Microbiol.">
        <title>The Global Catalogue of Microorganisms (GCM) 10K type strain sequencing project: providing services to taxonomists for standard genome sequencing and annotation.</title>
        <authorList>
            <consortium name="The Broad Institute Genomics Platform"/>
            <consortium name="The Broad Institute Genome Sequencing Center for Infectious Disease"/>
            <person name="Wu L."/>
            <person name="Ma J."/>
        </authorList>
    </citation>
    <scope>NUCLEOTIDE SEQUENCE [LARGE SCALE GENOMIC DNA]</scope>
    <source>
        <strain evidence="3">CECT 8570</strain>
    </source>
</reference>
<feature type="compositionally biased region" description="Basic residues" evidence="1">
    <location>
        <begin position="25"/>
        <end position="34"/>
    </location>
</feature>
<evidence type="ECO:0000313" key="2">
    <source>
        <dbReference type="EMBL" id="MFC4361080.1"/>
    </source>
</evidence>
<sequence>MTSLQDQLLKAGLIDGKKAKQIGKDKRKQNKVAKKSSQPQVDETKLAVEQARAEKVAKDRELNAERNALAQQKAIAAQIKQLIANNKQPKGGGDIAYNFTFEKKIKKIYVSAEVQSHLIAGRLVIAGIDDKFELVPRVIAEKITERNPAMIIQPPVQSEPDLEDDPYADYKIPDDLMW</sequence>
<gene>
    <name evidence="2" type="ORF">ACFOX3_02140</name>
</gene>
<dbReference type="Proteomes" id="UP001595840">
    <property type="component" value="Unassembled WGS sequence"/>
</dbReference>